<name>A0AAW0UYE0_SCYPA</name>
<comment type="caution">
    <text evidence="1">The sequence shown here is derived from an EMBL/GenBank/DDBJ whole genome shotgun (WGS) entry which is preliminary data.</text>
</comment>
<evidence type="ECO:0000313" key="1">
    <source>
        <dbReference type="EMBL" id="KAK8404046.1"/>
    </source>
</evidence>
<dbReference type="AlphaFoldDB" id="A0AAW0UYE0"/>
<dbReference type="Proteomes" id="UP001487740">
    <property type="component" value="Unassembled WGS sequence"/>
</dbReference>
<keyword evidence="2" id="KW-1185">Reference proteome</keyword>
<gene>
    <name evidence="1" type="ORF">O3P69_000247</name>
</gene>
<accession>A0AAW0UYE0</accession>
<reference evidence="1 2" key="1">
    <citation type="submission" date="2023-03" db="EMBL/GenBank/DDBJ databases">
        <title>High-quality genome of Scylla paramamosain provides insights in environmental adaptation.</title>
        <authorList>
            <person name="Zhang L."/>
        </authorList>
    </citation>
    <scope>NUCLEOTIDE SEQUENCE [LARGE SCALE GENOMIC DNA]</scope>
    <source>
        <strain evidence="1">LZ_2023a</strain>
        <tissue evidence="1">Muscle</tissue>
    </source>
</reference>
<dbReference type="EMBL" id="JARAKH010000005">
    <property type="protein sequence ID" value="KAK8404046.1"/>
    <property type="molecule type" value="Genomic_DNA"/>
</dbReference>
<sequence>MDKKQTAVAMKLLKEAVKPVIKSKTLQDTVAYIDEALEYFAHDRDTQMYMTLFFDFMQDVYEGKQAERVDKIVHGFITDNSDEVTARTMRSMWDYLAEPVDRYFFDTMRSYFVRPISKAMNSFAERIGTWMGNDNALPHSPYPPHTSWSKTVKNYARKFSDMSRQARQSLAFAADVLQEQDQARYSHNSS</sequence>
<proteinExistence type="predicted"/>
<evidence type="ECO:0000313" key="2">
    <source>
        <dbReference type="Proteomes" id="UP001487740"/>
    </source>
</evidence>
<protein>
    <submittedName>
        <fullName evidence="1">Uncharacterized protein</fullName>
    </submittedName>
</protein>
<organism evidence="1 2">
    <name type="scientific">Scylla paramamosain</name>
    <name type="common">Mud crab</name>
    <dbReference type="NCBI Taxonomy" id="85552"/>
    <lineage>
        <taxon>Eukaryota</taxon>
        <taxon>Metazoa</taxon>
        <taxon>Ecdysozoa</taxon>
        <taxon>Arthropoda</taxon>
        <taxon>Crustacea</taxon>
        <taxon>Multicrustacea</taxon>
        <taxon>Malacostraca</taxon>
        <taxon>Eumalacostraca</taxon>
        <taxon>Eucarida</taxon>
        <taxon>Decapoda</taxon>
        <taxon>Pleocyemata</taxon>
        <taxon>Brachyura</taxon>
        <taxon>Eubrachyura</taxon>
        <taxon>Portunoidea</taxon>
        <taxon>Portunidae</taxon>
        <taxon>Portuninae</taxon>
        <taxon>Scylla</taxon>
    </lineage>
</organism>